<dbReference type="GO" id="GO:0045893">
    <property type="term" value="P:positive regulation of DNA-templated transcription"/>
    <property type="evidence" value="ECO:0007669"/>
    <property type="project" value="InterPro"/>
</dbReference>
<organism evidence="5 6">
    <name type="scientific">Caenimonas sedimenti</name>
    <dbReference type="NCBI Taxonomy" id="2596921"/>
    <lineage>
        <taxon>Bacteria</taxon>
        <taxon>Pseudomonadati</taxon>
        <taxon>Pseudomonadota</taxon>
        <taxon>Betaproteobacteria</taxon>
        <taxon>Burkholderiales</taxon>
        <taxon>Comamonadaceae</taxon>
        <taxon>Caenimonas</taxon>
    </lineage>
</organism>
<keyword evidence="1" id="KW-0238">DNA-binding</keyword>
<proteinExistence type="predicted"/>
<dbReference type="Pfam" id="PF13411">
    <property type="entry name" value="MerR_1"/>
    <property type="match status" value="1"/>
</dbReference>
<dbReference type="NCBIfam" id="TIGR02047">
    <property type="entry name" value="CadR-PbrR"/>
    <property type="match status" value="1"/>
</dbReference>
<dbReference type="SUPFAM" id="SSF46955">
    <property type="entry name" value="Putative DNA-binding domain"/>
    <property type="match status" value="1"/>
</dbReference>
<dbReference type="PRINTS" id="PR00040">
    <property type="entry name" value="HTHMERR"/>
</dbReference>
<dbReference type="AlphaFoldDB" id="A0A562ZWL7"/>
<dbReference type="GO" id="GO:0003677">
    <property type="term" value="F:DNA binding"/>
    <property type="evidence" value="ECO:0007669"/>
    <property type="project" value="UniProtKB-KW"/>
</dbReference>
<dbReference type="PANTHER" id="PTHR30204">
    <property type="entry name" value="REDOX-CYCLING DRUG-SENSING TRANSCRIPTIONAL ACTIVATOR SOXR"/>
    <property type="match status" value="1"/>
</dbReference>
<evidence type="ECO:0000256" key="1">
    <source>
        <dbReference type="ARBA" id="ARBA00023125"/>
    </source>
</evidence>
<dbReference type="CDD" id="cd04784">
    <property type="entry name" value="HTH_CadR-PbrR"/>
    <property type="match status" value="1"/>
</dbReference>
<evidence type="ECO:0000313" key="6">
    <source>
        <dbReference type="Proteomes" id="UP000318199"/>
    </source>
</evidence>
<comment type="caution">
    <text evidence="5">The sequence shown here is derived from an EMBL/GenBank/DDBJ whole genome shotgun (WGS) entry which is preliminary data.</text>
</comment>
<dbReference type="RefSeq" id="WP_145890362.1">
    <property type="nucleotide sequence ID" value="NZ_VOBQ01000002.1"/>
</dbReference>
<sequence>MKIGDLAKATGTQAETIRYYEREGLLAEPARTESNYRRYDASHVSRLSFIRHCRSLDMTLEEIQALLRFKDDPAANCVAVNELLDEHIDHVAERIRELKRLQSELKDLRAQCDAHGATCGILGALDNKGKSGARPARKAHVPGSPGRH</sequence>
<dbReference type="Proteomes" id="UP000318199">
    <property type="component" value="Unassembled WGS sequence"/>
</dbReference>
<dbReference type="SMART" id="SM00422">
    <property type="entry name" value="HTH_MERR"/>
    <property type="match status" value="1"/>
</dbReference>
<dbReference type="PANTHER" id="PTHR30204:SF92">
    <property type="entry name" value="HTH-TYPE TRANSCRIPTIONAL REGULATOR ZNTR"/>
    <property type="match status" value="1"/>
</dbReference>
<dbReference type="InterPro" id="IPR011791">
    <property type="entry name" value="CadR-PbrR"/>
</dbReference>
<feature type="domain" description="HTH merR-type" evidence="4">
    <location>
        <begin position="1"/>
        <end position="69"/>
    </location>
</feature>
<dbReference type="GO" id="GO:0046872">
    <property type="term" value="F:metal ion binding"/>
    <property type="evidence" value="ECO:0007669"/>
    <property type="project" value="InterPro"/>
</dbReference>
<dbReference type="GO" id="GO:0003700">
    <property type="term" value="F:DNA-binding transcription factor activity"/>
    <property type="evidence" value="ECO:0007669"/>
    <property type="project" value="InterPro"/>
</dbReference>
<dbReference type="InterPro" id="IPR009061">
    <property type="entry name" value="DNA-bd_dom_put_sf"/>
</dbReference>
<dbReference type="InterPro" id="IPR047057">
    <property type="entry name" value="MerR_fam"/>
</dbReference>
<evidence type="ECO:0000256" key="3">
    <source>
        <dbReference type="SAM" id="MobiDB-lite"/>
    </source>
</evidence>
<evidence type="ECO:0000313" key="5">
    <source>
        <dbReference type="EMBL" id="TWO72990.1"/>
    </source>
</evidence>
<dbReference type="EMBL" id="VOBQ01000002">
    <property type="protein sequence ID" value="TWO72990.1"/>
    <property type="molecule type" value="Genomic_DNA"/>
</dbReference>
<keyword evidence="6" id="KW-1185">Reference proteome</keyword>
<evidence type="ECO:0000259" key="4">
    <source>
        <dbReference type="PROSITE" id="PS50937"/>
    </source>
</evidence>
<keyword evidence="2" id="KW-0175">Coiled coil</keyword>
<feature type="region of interest" description="Disordered" evidence="3">
    <location>
        <begin position="129"/>
        <end position="148"/>
    </location>
</feature>
<accession>A0A562ZWL7</accession>
<gene>
    <name evidence="5" type="primary">cadR</name>
    <name evidence="5" type="ORF">FN976_01765</name>
</gene>
<dbReference type="InterPro" id="IPR000551">
    <property type="entry name" value="MerR-type_HTH_dom"/>
</dbReference>
<name>A0A562ZWL7_9BURK</name>
<protein>
    <submittedName>
        <fullName evidence="5">Cd(II)/Pb(II)-responsive transcriptional regulator</fullName>
    </submittedName>
</protein>
<reference evidence="5 6" key="1">
    <citation type="submission" date="2019-07" db="EMBL/GenBank/DDBJ databases">
        <title>Caenimonas sedimenti sp. nov., isolated from activated sludge.</title>
        <authorList>
            <person name="Xu J."/>
        </authorList>
    </citation>
    <scope>NUCLEOTIDE SEQUENCE [LARGE SCALE GENOMIC DNA]</scope>
    <source>
        <strain evidence="5 6">HX-9-20</strain>
    </source>
</reference>
<dbReference type="OrthoDB" id="9808480at2"/>
<dbReference type="Gene3D" id="1.10.1660.10">
    <property type="match status" value="1"/>
</dbReference>
<dbReference type="PROSITE" id="PS50937">
    <property type="entry name" value="HTH_MERR_2"/>
    <property type="match status" value="1"/>
</dbReference>
<evidence type="ECO:0000256" key="2">
    <source>
        <dbReference type="SAM" id="Coils"/>
    </source>
</evidence>
<feature type="compositionally biased region" description="Basic residues" evidence="3">
    <location>
        <begin position="135"/>
        <end position="148"/>
    </location>
</feature>
<feature type="coiled-coil region" evidence="2">
    <location>
        <begin position="84"/>
        <end position="118"/>
    </location>
</feature>